<keyword evidence="2" id="KW-1185">Reference proteome</keyword>
<protein>
    <submittedName>
        <fullName evidence="1">RTRAF-like protein</fullName>
    </submittedName>
</protein>
<dbReference type="EMBL" id="CP111022">
    <property type="protein sequence ID" value="WAR20084.1"/>
    <property type="molecule type" value="Genomic_DNA"/>
</dbReference>
<sequence>MPARYTGSYLPCPVLNFRYKLHAKYFLIFKILYNMAALFSRKLCALKYHQPHNFNFSDENELRNLVVWLEDQKIRHYKIEDRAGLRNTASPEWLKAYEKYTRDLGCPYQVSEKAAVIDWLLGYAVRLDFGDEVNDPDFKAGVTSLAMMLQIPPYQDHLEQLKAICILVKEKLSKEILEKKKPANPNEVIPIDKTELGFDTGDYIINEAAKILRLLHIKDLRELQSNINHAIVAVQELIANPKTAIPRDSKFARRR</sequence>
<name>A0ABY7FFB4_MYAAR</name>
<proteinExistence type="predicted"/>
<gene>
    <name evidence="1" type="ORF">MAR_001922</name>
</gene>
<dbReference type="Proteomes" id="UP001164746">
    <property type="component" value="Chromosome 11"/>
</dbReference>
<dbReference type="Pfam" id="PF10036">
    <property type="entry name" value="RLL"/>
    <property type="match status" value="1"/>
</dbReference>
<accession>A0ABY7FFB4</accession>
<organism evidence="1 2">
    <name type="scientific">Mya arenaria</name>
    <name type="common">Soft-shell clam</name>
    <dbReference type="NCBI Taxonomy" id="6604"/>
    <lineage>
        <taxon>Eukaryota</taxon>
        <taxon>Metazoa</taxon>
        <taxon>Spiralia</taxon>
        <taxon>Lophotrochozoa</taxon>
        <taxon>Mollusca</taxon>
        <taxon>Bivalvia</taxon>
        <taxon>Autobranchia</taxon>
        <taxon>Heteroconchia</taxon>
        <taxon>Euheterodonta</taxon>
        <taxon>Imparidentia</taxon>
        <taxon>Neoheterodontei</taxon>
        <taxon>Myida</taxon>
        <taxon>Myoidea</taxon>
        <taxon>Myidae</taxon>
        <taxon>Mya</taxon>
    </lineage>
</organism>
<reference evidence="1" key="1">
    <citation type="submission" date="2022-11" db="EMBL/GenBank/DDBJ databases">
        <title>Centuries of genome instability and evolution in soft-shell clam transmissible cancer (bioRxiv).</title>
        <authorList>
            <person name="Hart S.F.M."/>
            <person name="Yonemitsu M.A."/>
            <person name="Giersch R.M."/>
            <person name="Beal B.F."/>
            <person name="Arriagada G."/>
            <person name="Davis B.W."/>
            <person name="Ostrander E.A."/>
            <person name="Goff S.P."/>
            <person name="Metzger M.J."/>
        </authorList>
    </citation>
    <scope>NUCLEOTIDE SEQUENCE</scope>
    <source>
        <strain evidence="1">MELC-2E11</strain>
        <tissue evidence="1">Siphon/mantle</tissue>
    </source>
</reference>
<evidence type="ECO:0000313" key="2">
    <source>
        <dbReference type="Proteomes" id="UP001164746"/>
    </source>
</evidence>
<evidence type="ECO:0000313" key="1">
    <source>
        <dbReference type="EMBL" id="WAR20084.1"/>
    </source>
</evidence>
<dbReference type="PANTHER" id="PTHR15924">
    <property type="entry name" value="CLE"/>
    <property type="match status" value="1"/>
</dbReference>
<dbReference type="InterPro" id="IPR019265">
    <property type="entry name" value="RTRAF"/>
</dbReference>